<dbReference type="EC" id="5.6.2.1" evidence="3"/>
<dbReference type="Gene3D" id="3.30.66.10">
    <property type="entry name" value="DNA topoisomerase I domain"/>
    <property type="match status" value="1"/>
</dbReference>
<dbReference type="Pfam" id="PF01028">
    <property type="entry name" value="Topoisom_I"/>
    <property type="match status" value="1"/>
</dbReference>
<evidence type="ECO:0000256" key="5">
    <source>
        <dbReference type="ARBA" id="ARBA00023125"/>
    </source>
</evidence>
<dbReference type="AlphaFoldDB" id="A0A7V7VQP0"/>
<accession>A0A7V7VQP0</accession>
<evidence type="ECO:0000256" key="3">
    <source>
        <dbReference type="ARBA" id="ARBA00012891"/>
    </source>
</evidence>
<dbReference type="PROSITE" id="PS52038">
    <property type="entry name" value="TOPO_IB_2"/>
    <property type="match status" value="1"/>
</dbReference>
<evidence type="ECO:0000256" key="4">
    <source>
        <dbReference type="ARBA" id="ARBA00023029"/>
    </source>
</evidence>
<dbReference type="GO" id="GO:0003917">
    <property type="term" value="F:DNA topoisomerase type I (single strand cut, ATP-independent) activity"/>
    <property type="evidence" value="ECO:0007669"/>
    <property type="project" value="UniProtKB-EC"/>
</dbReference>
<dbReference type="InterPro" id="IPR014711">
    <property type="entry name" value="TopoI_cat_a-hlx-sub_euk"/>
</dbReference>
<comment type="catalytic activity">
    <reaction evidence="1">
        <text>ATP-independent breakage of single-stranded DNA, followed by passage and rejoining.</text>
        <dbReference type="EC" id="5.6.2.1"/>
    </reaction>
</comment>
<reference evidence="9 10" key="1">
    <citation type="submission" date="2019-09" db="EMBL/GenBank/DDBJ databases">
        <title>Taxonomic organization of the family Brucellaceae based on a phylogenomic approach.</title>
        <authorList>
            <person name="Leclercq S."/>
            <person name="Cloeckaert A."/>
            <person name="Zygmunt M.S."/>
        </authorList>
    </citation>
    <scope>NUCLEOTIDE SEQUENCE [LARGE SCALE GENOMIC DNA]</scope>
    <source>
        <strain evidence="9 10">TA93</strain>
    </source>
</reference>
<comment type="caution">
    <text evidence="9">The sequence shown here is derived from an EMBL/GenBank/DDBJ whole genome shotgun (WGS) entry which is preliminary data.</text>
</comment>
<dbReference type="PRINTS" id="PR00416">
    <property type="entry name" value="EUTPISMRASEI"/>
</dbReference>
<comment type="similarity">
    <text evidence="2">Belongs to the type IB topoisomerase family.</text>
</comment>
<dbReference type="Gene3D" id="3.90.15.10">
    <property type="entry name" value="Topoisomerase I, Chain A, domain 3"/>
    <property type="match status" value="1"/>
</dbReference>
<dbReference type="Proteomes" id="UP000460650">
    <property type="component" value="Unassembled WGS sequence"/>
</dbReference>
<evidence type="ECO:0000256" key="6">
    <source>
        <dbReference type="ARBA" id="ARBA00023235"/>
    </source>
</evidence>
<dbReference type="GO" id="GO:0006265">
    <property type="term" value="P:DNA topological change"/>
    <property type="evidence" value="ECO:0007669"/>
    <property type="project" value="InterPro"/>
</dbReference>
<evidence type="ECO:0000313" key="9">
    <source>
        <dbReference type="EMBL" id="KAB2654822.1"/>
    </source>
</evidence>
<evidence type="ECO:0000313" key="10">
    <source>
        <dbReference type="Proteomes" id="UP000460650"/>
    </source>
</evidence>
<dbReference type="InterPro" id="IPR049331">
    <property type="entry name" value="Top1B_N_bact"/>
</dbReference>
<sequence>MREPTAHLGCYLTDEITTEKSGITLAKKSTVRSRLIHTSDAEPGLKRIRCGKGFRYVDTQERAVSVADKARIVALSIPPAWKDVWICQSEYGHIQATGRDARGRKQYIYHPDWMKRRDDSKFSGLQYFGSDLSQLREKIDADMRRRSLCREKVVATIIWLMDRLLLRVGNSGYARANKSFGVTTLCNRHVKDEGVSLRLVFTGKSGQNWNLKLSDRRITRIVRSIQELPGQHLFQYVNDEGSYHPVSSQDINDYLQDVMKSEFTSKHFRTWAATVGALDAFQSMELPYSEAAKKRALNQVIDKIAQALSNTRAVCRSAYIHPNVIEHWLEGVLASEIEAVASNRLVAPRLSKAERNTLKWLIVYA</sequence>
<dbReference type="SUPFAM" id="SSF55869">
    <property type="entry name" value="DNA topoisomerase I domain"/>
    <property type="match status" value="1"/>
</dbReference>
<proteinExistence type="inferred from homology"/>
<name>A0A7V7VQP0_9HYPH</name>
<keyword evidence="4" id="KW-0799">Topoisomerase</keyword>
<dbReference type="GO" id="GO:0003677">
    <property type="term" value="F:DNA binding"/>
    <property type="evidence" value="ECO:0007669"/>
    <property type="project" value="UniProtKB-KW"/>
</dbReference>
<evidence type="ECO:0000256" key="1">
    <source>
        <dbReference type="ARBA" id="ARBA00000213"/>
    </source>
</evidence>
<evidence type="ECO:0000259" key="8">
    <source>
        <dbReference type="Pfam" id="PF21338"/>
    </source>
</evidence>
<keyword evidence="5" id="KW-0238">DNA-binding</keyword>
<gene>
    <name evidence="9" type="ORF">F9K94_23165</name>
</gene>
<evidence type="ECO:0000259" key="7">
    <source>
        <dbReference type="Pfam" id="PF01028"/>
    </source>
</evidence>
<dbReference type="Pfam" id="PF21338">
    <property type="entry name" value="Top1B_N_bact"/>
    <property type="match status" value="1"/>
</dbReference>
<dbReference type="InterPro" id="IPR011010">
    <property type="entry name" value="DNA_brk_join_enz"/>
</dbReference>
<dbReference type="InterPro" id="IPR013500">
    <property type="entry name" value="TopoI_cat_euk"/>
</dbReference>
<keyword evidence="6 9" id="KW-0413">Isomerase</keyword>
<dbReference type="SUPFAM" id="SSF56349">
    <property type="entry name" value="DNA breaking-rejoining enzymes"/>
    <property type="match status" value="1"/>
</dbReference>
<dbReference type="Gene3D" id="1.10.132.120">
    <property type="match status" value="1"/>
</dbReference>
<dbReference type="InterPro" id="IPR035447">
    <property type="entry name" value="DNA_topo_I_N_sf"/>
</dbReference>
<evidence type="ECO:0000256" key="2">
    <source>
        <dbReference type="ARBA" id="ARBA00006645"/>
    </source>
</evidence>
<dbReference type="EMBL" id="WBVY01000010">
    <property type="protein sequence ID" value="KAB2654822.1"/>
    <property type="molecule type" value="Genomic_DNA"/>
</dbReference>
<feature type="domain" description="DNA topoisomerase IB N-terminal" evidence="8">
    <location>
        <begin position="53"/>
        <end position="100"/>
    </location>
</feature>
<dbReference type="InterPro" id="IPR001631">
    <property type="entry name" value="TopoI"/>
</dbReference>
<feature type="domain" description="DNA topoisomerase I catalytic core eukaryotic-type" evidence="7">
    <location>
        <begin position="115"/>
        <end position="326"/>
    </location>
</feature>
<organism evidence="9 10">
    <name type="scientific">Brucella tritici</name>
    <dbReference type="NCBI Taxonomy" id="94626"/>
    <lineage>
        <taxon>Bacteria</taxon>
        <taxon>Pseudomonadati</taxon>
        <taxon>Pseudomonadota</taxon>
        <taxon>Alphaproteobacteria</taxon>
        <taxon>Hyphomicrobiales</taxon>
        <taxon>Brucellaceae</taxon>
        <taxon>Brucella/Ochrobactrum group</taxon>
        <taxon>Brucella</taxon>
    </lineage>
</organism>
<protein>
    <recommendedName>
        <fullName evidence="3">DNA topoisomerase</fullName>
        <ecNumber evidence="3">5.6.2.1</ecNumber>
    </recommendedName>
</protein>